<protein>
    <recommendedName>
        <fullName evidence="2">Reverse transcriptase domain-containing protein</fullName>
    </recommendedName>
</protein>
<feature type="chain" id="PRO_5036192142" description="Reverse transcriptase domain-containing protein" evidence="1">
    <location>
        <begin position="22"/>
        <end position="646"/>
    </location>
</feature>
<gene>
    <name evidence="3" type="ORF">NDES1114_LOCUS24387</name>
    <name evidence="4" type="ORF">NDES1114_LOCUS24388</name>
</gene>
<dbReference type="PANTHER" id="PTHR33050">
    <property type="entry name" value="REVERSE TRANSCRIPTASE DOMAIN-CONTAINING PROTEIN"/>
    <property type="match status" value="1"/>
</dbReference>
<dbReference type="InterPro" id="IPR052055">
    <property type="entry name" value="Hepadnavirus_pol/RT"/>
</dbReference>
<accession>A0A6U4UWN4</accession>
<dbReference type="Pfam" id="PF00078">
    <property type="entry name" value="RVT_1"/>
    <property type="match status" value="1"/>
</dbReference>
<dbReference type="PANTHER" id="PTHR33050:SF7">
    <property type="entry name" value="RIBONUCLEASE H"/>
    <property type="match status" value="1"/>
</dbReference>
<organism evidence="4">
    <name type="scientific">Neobodo designis</name>
    <name type="common">Flagellated protozoan</name>
    <name type="synonym">Bodo designis</name>
    <dbReference type="NCBI Taxonomy" id="312471"/>
    <lineage>
        <taxon>Eukaryota</taxon>
        <taxon>Discoba</taxon>
        <taxon>Euglenozoa</taxon>
        <taxon>Kinetoplastea</taxon>
        <taxon>Metakinetoplastina</taxon>
        <taxon>Neobodonida</taxon>
        <taxon>Neobodo</taxon>
    </lineage>
</organism>
<evidence type="ECO:0000313" key="4">
    <source>
        <dbReference type="EMBL" id="CAD9134641.1"/>
    </source>
</evidence>
<dbReference type="EMBL" id="HBGF01036401">
    <property type="protein sequence ID" value="CAD9134639.1"/>
    <property type="molecule type" value="Transcribed_RNA"/>
</dbReference>
<feature type="signal peptide" evidence="1">
    <location>
        <begin position="1"/>
        <end position="21"/>
    </location>
</feature>
<proteinExistence type="predicted"/>
<dbReference type="EMBL" id="HBGF01036402">
    <property type="protein sequence ID" value="CAD9134641.1"/>
    <property type="molecule type" value="Transcribed_RNA"/>
</dbReference>
<evidence type="ECO:0000313" key="3">
    <source>
        <dbReference type="EMBL" id="CAD9134639.1"/>
    </source>
</evidence>
<dbReference type="InterPro" id="IPR000477">
    <property type="entry name" value="RT_dom"/>
</dbReference>
<feature type="domain" description="Reverse transcriptase" evidence="2">
    <location>
        <begin position="143"/>
        <end position="219"/>
    </location>
</feature>
<dbReference type="AlphaFoldDB" id="A0A6U4UWN4"/>
<name>A0A6U4UWN4_NEODS</name>
<evidence type="ECO:0000256" key="1">
    <source>
        <dbReference type="SAM" id="SignalP"/>
    </source>
</evidence>
<evidence type="ECO:0000259" key="2">
    <source>
        <dbReference type="Pfam" id="PF00078"/>
    </source>
</evidence>
<keyword evidence="1" id="KW-0732">Signal</keyword>
<dbReference type="InterPro" id="IPR043502">
    <property type="entry name" value="DNA/RNA_pol_sf"/>
</dbReference>
<sequence length="646" mass="72095">MNLWQLLKILCLPLVYQSSLMDDVEDRGLSTAPLDPIEVACSFNYEEGLPEYPFVNVAVASISDPTYFREHVLKQSARAAGTKRIHTRHAYDGHLVMLEKYGVVTRIAASLVLCLCRYFAVAKTETISRSIFDGRNVSDMCNTPPTMRLPDTGNISKYFAAHPGNVRLVALDLRHYFHQIRLHKDLQPYFVVHVGGQYYAWKALPMGWSWSPAIAQSLTIAVAAEAARDLTIDGVRVSVELNSSSEVPGHFDIAANGRKARVYVTYDNVLFIGEERLTGLWADAFKEICKVRRLHIKDGSFHDTTSKEMAREGTKFDHLGMELSVASNGRRCVNVASASLEKWSRTLRTAKNTRTNRMAARMIGMILHGTRMRFGSLLSARKTLGIARTLGKQAQNNWNNACCLSAHDYGYLMMALNTLVTAKPVKLETPSSRHRNVLVVAADASDHKGGAVLVPRDGHLQLLGGNFSFPKEYTHIFIKEVMAARICIDRAARMHPRSHIVLLEDNTAAAGAIARGWSSSWRATEEIDKLYAHLKTHDCVLTVRSVPSASNPADEPSRDKPLCQHKALPFMPLYNDVDQALLLKKNEDRAYCAGLRHLEIDDDEDMANFEELMHELTGEESADVNTWDERECADAENDDGLSHASS</sequence>
<reference evidence="4" key="1">
    <citation type="submission" date="2021-01" db="EMBL/GenBank/DDBJ databases">
        <authorList>
            <person name="Corre E."/>
            <person name="Pelletier E."/>
            <person name="Niang G."/>
            <person name="Scheremetjew M."/>
            <person name="Finn R."/>
            <person name="Kale V."/>
            <person name="Holt S."/>
            <person name="Cochrane G."/>
            <person name="Meng A."/>
            <person name="Brown T."/>
            <person name="Cohen L."/>
        </authorList>
    </citation>
    <scope>NUCLEOTIDE SEQUENCE</scope>
    <source>
        <strain evidence="4">CCAP 1951/1</strain>
    </source>
</reference>
<dbReference type="SUPFAM" id="SSF56672">
    <property type="entry name" value="DNA/RNA polymerases"/>
    <property type="match status" value="1"/>
</dbReference>